<reference evidence="1 2" key="1">
    <citation type="journal article" date="2021" name="Hortic Res">
        <title>High-quality reference genome and annotation aids understanding of berry development for evergreen blueberry (Vaccinium darrowii).</title>
        <authorList>
            <person name="Yu J."/>
            <person name="Hulse-Kemp A.M."/>
            <person name="Babiker E."/>
            <person name="Staton M."/>
        </authorList>
    </citation>
    <scope>NUCLEOTIDE SEQUENCE [LARGE SCALE GENOMIC DNA]</scope>
    <source>
        <strain evidence="2">cv. NJ 8807/NJ 8810</strain>
        <tissue evidence="1">Young leaf</tissue>
    </source>
</reference>
<dbReference type="EMBL" id="CM037162">
    <property type="protein sequence ID" value="KAH7863541.1"/>
    <property type="molecule type" value="Genomic_DNA"/>
</dbReference>
<comment type="caution">
    <text evidence="1">The sequence shown here is derived from an EMBL/GenBank/DDBJ whole genome shotgun (WGS) entry which is preliminary data.</text>
</comment>
<proteinExistence type="predicted"/>
<name>A0ACB7ZDK6_9ERIC</name>
<evidence type="ECO:0000313" key="2">
    <source>
        <dbReference type="Proteomes" id="UP000828048"/>
    </source>
</evidence>
<organism evidence="1 2">
    <name type="scientific">Vaccinium darrowii</name>
    <dbReference type="NCBI Taxonomy" id="229202"/>
    <lineage>
        <taxon>Eukaryota</taxon>
        <taxon>Viridiplantae</taxon>
        <taxon>Streptophyta</taxon>
        <taxon>Embryophyta</taxon>
        <taxon>Tracheophyta</taxon>
        <taxon>Spermatophyta</taxon>
        <taxon>Magnoliopsida</taxon>
        <taxon>eudicotyledons</taxon>
        <taxon>Gunneridae</taxon>
        <taxon>Pentapetalae</taxon>
        <taxon>asterids</taxon>
        <taxon>Ericales</taxon>
        <taxon>Ericaceae</taxon>
        <taxon>Vaccinioideae</taxon>
        <taxon>Vaccinieae</taxon>
        <taxon>Vaccinium</taxon>
    </lineage>
</organism>
<gene>
    <name evidence="1" type="ORF">Vadar_018874</name>
</gene>
<keyword evidence="2" id="KW-1185">Reference proteome</keyword>
<sequence length="171" mass="19513">MVLPAVPKRQRTRVIREKRPTEKLNSIDNVYFQLDADETEVCLALLELGNLRLIKKLTEEEVKGNRLHIPKGFNIEFSSSDKEIQKMGIQLVDGDGNAWDMDLIQYKKNGALEVSNWFIILSAAIAPKTWEIENKIVAMETPSSSESDAIFHYDKAAQCQVEYSQTNKQEL</sequence>
<accession>A0ACB7ZDK6</accession>
<dbReference type="Proteomes" id="UP000828048">
    <property type="component" value="Chromosome 12"/>
</dbReference>
<protein>
    <submittedName>
        <fullName evidence="1">Uncharacterized protein</fullName>
    </submittedName>
</protein>
<evidence type="ECO:0000313" key="1">
    <source>
        <dbReference type="EMBL" id="KAH7863541.1"/>
    </source>
</evidence>